<comment type="caution">
    <text evidence="7">The sequence shown here is derived from an EMBL/GenBank/DDBJ whole genome shotgun (WGS) entry which is preliminary data.</text>
</comment>
<feature type="compositionally biased region" description="Low complexity" evidence="6">
    <location>
        <begin position="327"/>
        <end position="336"/>
    </location>
</feature>
<reference evidence="7" key="2">
    <citation type="submission" date="2021-12" db="EMBL/GenBank/DDBJ databases">
        <title>Resequencing data analysis of finger millet.</title>
        <authorList>
            <person name="Hatakeyama M."/>
            <person name="Aluri S."/>
            <person name="Balachadran M.T."/>
            <person name="Sivarajan S.R."/>
            <person name="Poveda L."/>
            <person name="Shimizu-Inatsugi R."/>
            <person name="Schlapbach R."/>
            <person name="Sreeman S.M."/>
            <person name="Shimizu K.K."/>
        </authorList>
    </citation>
    <scope>NUCLEOTIDE SEQUENCE</scope>
</reference>
<dbReference type="GO" id="GO:0016020">
    <property type="term" value="C:membrane"/>
    <property type="evidence" value="ECO:0007669"/>
    <property type="project" value="UniProtKB-SubCell"/>
</dbReference>
<reference evidence="7" key="1">
    <citation type="journal article" date="2018" name="DNA Res.">
        <title>Multiple hybrid de novo genome assembly of finger millet, an orphan allotetraploid crop.</title>
        <authorList>
            <person name="Hatakeyama M."/>
            <person name="Aluri S."/>
            <person name="Balachadran M.T."/>
            <person name="Sivarajan S.R."/>
            <person name="Patrignani A."/>
            <person name="Gruter S."/>
            <person name="Poveda L."/>
            <person name="Shimizu-Inatsugi R."/>
            <person name="Baeten J."/>
            <person name="Francoijs K.J."/>
            <person name="Nataraja K.N."/>
            <person name="Reddy Y.A.N."/>
            <person name="Phadnis S."/>
            <person name="Ravikumar R.L."/>
            <person name="Schlapbach R."/>
            <person name="Sreeman S.M."/>
            <person name="Shimizu K.K."/>
        </authorList>
    </citation>
    <scope>NUCLEOTIDE SEQUENCE</scope>
</reference>
<evidence type="ECO:0000256" key="6">
    <source>
        <dbReference type="SAM" id="MobiDB-lite"/>
    </source>
</evidence>
<dbReference type="PANTHER" id="PTHR48041">
    <property type="entry name" value="ABC TRANSPORTER G FAMILY MEMBER 28"/>
    <property type="match status" value="1"/>
</dbReference>
<feature type="compositionally biased region" description="Basic residues" evidence="6">
    <location>
        <begin position="1"/>
        <end position="16"/>
    </location>
</feature>
<evidence type="ECO:0000256" key="2">
    <source>
        <dbReference type="ARBA" id="ARBA00022448"/>
    </source>
</evidence>
<dbReference type="AlphaFoldDB" id="A0AAV5FHM6"/>
<sequence length="352" mass="37345">MGSIHRRRSTFRFRPARARDATEIMDSLRGTAHESQQGGRGWRECLLYSSPSPTMATTTTTVTESSSSDNGDASSSSPSSSPNQKIKKVSYELAARNIYYAKPVAAPRSLARLLKPACGGAAPPAPDYILRDVSLTAARGARSLPWWAPAARASRRCSIYPRGAHGADARPAAALNSHLRLRGVAAPPLVVVVDVAAAVAELLAELRLSHVAHTRVHPSRLSGGERRRACRSGWRFSVTPGWCSSTSPRPGWTRRRARVVVGCLRGVAAASRGTTVVLSIHQPSARILAAAVGLAFAPLSRGAVLHHGSLAALDAALLSYGLAVPAPAQPRSSSRARSPRPDPPPIPFFHPS</sequence>
<keyword evidence="2" id="KW-0813">Transport</keyword>
<evidence type="ECO:0000313" key="8">
    <source>
        <dbReference type="Proteomes" id="UP001054889"/>
    </source>
</evidence>
<feature type="region of interest" description="Disordered" evidence="6">
    <location>
        <begin position="1"/>
        <end position="85"/>
    </location>
</feature>
<evidence type="ECO:0000256" key="4">
    <source>
        <dbReference type="ARBA" id="ARBA00022989"/>
    </source>
</evidence>
<evidence type="ECO:0000256" key="1">
    <source>
        <dbReference type="ARBA" id="ARBA00004141"/>
    </source>
</evidence>
<keyword evidence="8" id="KW-1185">Reference proteome</keyword>
<dbReference type="EMBL" id="BQKI01000085">
    <property type="protein sequence ID" value="GJN34311.1"/>
    <property type="molecule type" value="Genomic_DNA"/>
</dbReference>
<dbReference type="GO" id="GO:0042626">
    <property type="term" value="F:ATPase-coupled transmembrane transporter activity"/>
    <property type="evidence" value="ECO:0007669"/>
    <property type="project" value="TreeGrafter"/>
</dbReference>
<evidence type="ECO:0000313" key="7">
    <source>
        <dbReference type="EMBL" id="GJN34311.1"/>
    </source>
</evidence>
<protein>
    <recommendedName>
        <fullName evidence="9">ABC transporter domain-containing protein</fullName>
    </recommendedName>
</protein>
<keyword evidence="5" id="KW-0472">Membrane</keyword>
<evidence type="ECO:0000256" key="3">
    <source>
        <dbReference type="ARBA" id="ARBA00022692"/>
    </source>
</evidence>
<gene>
    <name evidence="7" type="primary">gb22960</name>
    <name evidence="7" type="ORF">PR202_gb22960</name>
</gene>
<evidence type="ECO:0000256" key="5">
    <source>
        <dbReference type="ARBA" id="ARBA00023136"/>
    </source>
</evidence>
<dbReference type="PANTHER" id="PTHR48041:SF27">
    <property type="entry name" value="ABC TRANSPORTER G FAMILY MEMBER 8"/>
    <property type="match status" value="1"/>
</dbReference>
<evidence type="ECO:0008006" key="9">
    <source>
        <dbReference type="Google" id="ProtNLM"/>
    </source>
</evidence>
<name>A0AAV5FHM6_ELECO</name>
<keyword evidence="3" id="KW-0812">Transmembrane</keyword>
<feature type="region of interest" description="Disordered" evidence="6">
    <location>
        <begin position="327"/>
        <end position="352"/>
    </location>
</feature>
<dbReference type="InterPro" id="IPR050352">
    <property type="entry name" value="ABCG_transporters"/>
</dbReference>
<keyword evidence="4" id="KW-1133">Transmembrane helix</keyword>
<organism evidence="7 8">
    <name type="scientific">Eleusine coracana subsp. coracana</name>
    <dbReference type="NCBI Taxonomy" id="191504"/>
    <lineage>
        <taxon>Eukaryota</taxon>
        <taxon>Viridiplantae</taxon>
        <taxon>Streptophyta</taxon>
        <taxon>Embryophyta</taxon>
        <taxon>Tracheophyta</taxon>
        <taxon>Spermatophyta</taxon>
        <taxon>Magnoliopsida</taxon>
        <taxon>Liliopsida</taxon>
        <taxon>Poales</taxon>
        <taxon>Poaceae</taxon>
        <taxon>PACMAD clade</taxon>
        <taxon>Chloridoideae</taxon>
        <taxon>Cynodonteae</taxon>
        <taxon>Eleusininae</taxon>
        <taxon>Eleusine</taxon>
    </lineage>
</organism>
<comment type="subcellular location">
    <subcellularLocation>
        <location evidence="1">Membrane</location>
        <topology evidence="1">Multi-pass membrane protein</topology>
    </subcellularLocation>
</comment>
<feature type="compositionally biased region" description="Low complexity" evidence="6">
    <location>
        <begin position="49"/>
        <end position="83"/>
    </location>
</feature>
<proteinExistence type="predicted"/>
<feature type="compositionally biased region" description="Pro residues" evidence="6">
    <location>
        <begin position="341"/>
        <end position="352"/>
    </location>
</feature>
<accession>A0AAV5FHM6</accession>
<dbReference type="Proteomes" id="UP001054889">
    <property type="component" value="Unassembled WGS sequence"/>
</dbReference>